<sequence>MRYERLVIDAGDDKTFALEFHPRLTVVTGVGRLEREGLMSELVGALSSNRAGGALEVTDDSGRHLAIFRPQGKRHMVVDIDAGTDLSASYRNERGDIDLLAAEGLDQMSAKRRMRVTSQDLTTRTQSAELIARLADCDQNTLWTTAARVQSTEAELNRMAEAAGTAPEDVEIVESIERHHAEFERAQASHERVRRLTFLAAAACTIGAFLIAWFVSPILAFGALVPATLITAYSFLMWRRLEKAREAEQVALEKAGASSYLGFHLQRVNTLLSSDQIRRQLMSAADAHRDATFAWQDMAGDVPVAWALEHREDIGSAAKVRGRADRATPSPATDLATVLGQELVVRLSEARRLGASGESFPLVLDDPFVDFQSAVKPALLELLGEASNRQQILLLTEDPDVAAWARLESLTGALSVVEPTGAKSESRTIDATDAATNPSRLVI</sequence>
<evidence type="ECO:0000313" key="6">
    <source>
        <dbReference type="EMBL" id="QGG93835.1"/>
    </source>
</evidence>
<dbReference type="InterPro" id="IPR036640">
    <property type="entry name" value="ABC1_TM_sf"/>
</dbReference>
<protein>
    <submittedName>
        <fullName evidence="6">Uncharacterized protein</fullName>
    </submittedName>
</protein>
<accession>A0A5Q2RKW7</accession>
<evidence type="ECO:0000313" key="7">
    <source>
        <dbReference type="Proteomes" id="UP000334019"/>
    </source>
</evidence>
<dbReference type="EMBL" id="CP045851">
    <property type="protein sequence ID" value="QGG93835.1"/>
    <property type="molecule type" value="Genomic_DNA"/>
</dbReference>
<dbReference type="Proteomes" id="UP000334019">
    <property type="component" value="Chromosome"/>
</dbReference>
<keyword evidence="4 5" id="KW-0472">Membrane</keyword>
<evidence type="ECO:0000256" key="5">
    <source>
        <dbReference type="SAM" id="Phobius"/>
    </source>
</evidence>
<comment type="subcellular location">
    <subcellularLocation>
        <location evidence="1">Cell membrane</location>
        <topology evidence="1">Multi-pass membrane protein</topology>
    </subcellularLocation>
</comment>
<reference evidence="6 7" key="1">
    <citation type="submission" date="2019-11" db="EMBL/GenBank/DDBJ databases">
        <authorList>
            <person name="He Y."/>
        </authorList>
    </citation>
    <scope>NUCLEOTIDE SEQUENCE [LARGE SCALE GENOMIC DNA]</scope>
    <source>
        <strain evidence="6 7">SCSIO 58843</strain>
    </source>
</reference>
<organism evidence="6 7">
    <name type="scientific">Actinomarinicola tropica</name>
    <dbReference type="NCBI Taxonomy" id="2789776"/>
    <lineage>
        <taxon>Bacteria</taxon>
        <taxon>Bacillati</taxon>
        <taxon>Actinomycetota</taxon>
        <taxon>Acidimicrobiia</taxon>
        <taxon>Acidimicrobiales</taxon>
        <taxon>Iamiaceae</taxon>
        <taxon>Actinomarinicola</taxon>
    </lineage>
</organism>
<evidence type="ECO:0000256" key="3">
    <source>
        <dbReference type="ARBA" id="ARBA00022989"/>
    </source>
</evidence>
<evidence type="ECO:0000256" key="4">
    <source>
        <dbReference type="ARBA" id="ARBA00023136"/>
    </source>
</evidence>
<gene>
    <name evidence="6" type="ORF">GH723_01195</name>
</gene>
<evidence type="ECO:0000256" key="1">
    <source>
        <dbReference type="ARBA" id="ARBA00004651"/>
    </source>
</evidence>
<keyword evidence="7" id="KW-1185">Reference proteome</keyword>
<dbReference type="AlphaFoldDB" id="A0A5Q2RKW7"/>
<dbReference type="KEGG" id="atq:GH723_01195"/>
<feature type="transmembrane region" description="Helical" evidence="5">
    <location>
        <begin position="221"/>
        <end position="238"/>
    </location>
</feature>
<feature type="transmembrane region" description="Helical" evidence="5">
    <location>
        <begin position="196"/>
        <end position="215"/>
    </location>
</feature>
<keyword evidence="3 5" id="KW-1133">Transmembrane helix</keyword>
<dbReference type="GO" id="GO:0005524">
    <property type="term" value="F:ATP binding"/>
    <property type="evidence" value="ECO:0007669"/>
    <property type="project" value="InterPro"/>
</dbReference>
<evidence type="ECO:0000256" key="2">
    <source>
        <dbReference type="ARBA" id="ARBA00022692"/>
    </source>
</evidence>
<proteinExistence type="predicted"/>
<dbReference type="SUPFAM" id="SSF90123">
    <property type="entry name" value="ABC transporter transmembrane region"/>
    <property type="match status" value="1"/>
</dbReference>
<keyword evidence="2 5" id="KW-0812">Transmembrane</keyword>
<dbReference type="RefSeq" id="WP_153757941.1">
    <property type="nucleotide sequence ID" value="NZ_CP045851.1"/>
</dbReference>
<dbReference type="GO" id="GO:0005886">
    <property type="term" value="C:plasma membrane"/>
    <property type="evidence" value="ECO:0007669"/>
    <property type="project" value="UniProtKB-SubCell"/>
</dbReference>
<name>A0A5Q2RKW7_9ACTN</name>